<protein>
    <recommendedName>
        <fullName evidence="3">Secreted protein</fullName>
    </recommendedName>
</protein>
<gene>
    <name evidence="1" type="ORF">Sviol_44610</name>
</gene>
<dbReference type="Proteomes" id="UP001050808">
    <property type="component" value="Unassembled WGS sequence"/>
</dbReference>
<keyword evidence="2" id="KW-1185">Reference proteome</keyword>
<comment type="caution">
    <text evidence="1">The sequence shown here is derived from an EMBL/GenBank/DDBJ whole genome shotgun (WGS) entry which is preliminary data.</text>
</comment>
<evidence type="ECO:0000313" key="1">
    <source>
        <dbReference type="EMBL" id="GHI40053.1"/>
    </source>
</evidence>
<proteinExistence type="predicted"/>
<name>A0ABQ3QS25_9ACTN</name>
<reference evidence="1" key="1">
    <citation type="submission" date="2024-05" db="EMBL/GenBank/DDBJ databases">
        <title>Whole genome shotgun sequence of Streptomyces violascens NBRC 12920.</title>
        <authorList>
            <person name="Komaki H."/>
            <person name="Tamura T."/>
        </authorList>
    </citation>
    <scope>NUCLEOTIDE SEQUENCE</scope>
    <source>
        <strain evidence="1">NBRC 12920</strain>
    </source>
</reference>
<organism evidence="1 2">
    <name type="scientific">Streptomyces violascens</name>
    <dbReference type="NCBI Taxonomy" id="67381"/>
    <lineage>
        <taxon>Bacteria</taxon>
        <taxon>Bacillati</taxon>
        <taxon>Actinomycetota</taxon>
        <taxon>Actinomycetes</taxon>
        <taxon>Kitasatosporales</taxon>
        <taxon>Streptomycetaceae</taxon>
        <taxon>Streptomyces</taxon>
    </lineage>
</organism>
<accession>A0ABQ3QS25</accession>
<evidence type="ECO:0008006" key="3">
    <source>
        <dbReference type="Google" id="ProtNLM"/>
    </source>
</evidence>
<sequence length="120" mass="13418">MALSSRIRRWPTAFTLTAAVILLGLTSWYVFSGRGTGLLPQSSWGPWREKPQVNYWGVQVRVNSWTNAAEAYVYMGKAENFTMKTYGTRASATTVMDGTRLTLTPDGKITGQWPQEHGTK</sequence>
<dbReference type="EMBL" id="BNDY01000017">
    <property type="protein sequence ID" value="GHI40053.1"/>
    <property type="molecule type" value="Genomic_DNA"/>
</dbReference>
<evidence type="ECO:0000313" key="2">
    <source>
        <dbReference type="Proteomes" id="UP001050808"/>
    </source>
</evidence>